<dbReference type="GO" id="GO:0005886">
    <property type="term" value="C:plasma membrane"/>
    <property type="evidence" value="ECO:0007669"/>
    <property type="project" value="UniProtKB-SubCell"/>
</dbReference>
<feature type="transmembrane region" description="Helical" evidence="8">
    <location>
        <begin position="6"/>
        <end position="24"/>
    </location>
</feature>
<evidence type="ECO:0000256" key="2">
    <source>
        <dbReference type="ARBA" id="ARBA00022475"/>
    </source>
</evidence>
<feature type="domain" description="Threonine/Serine exporter ThrE" evidence="9">
    <location>
        <begin position="10"/>
        <end position="137"/>
    </location>
</feature>
<evidence type="ECO:0000256" key="8">
    <source>
        <dbReference type="SAM" id="Phobius"/>
    </source>
</evidence>
<evidence type="ECO:0000256" key="4">
    <source>
        <dbReference type="ARBA" id="ARBA00022692"/>
    </source>
</evidence>
<keyword evidence="2" id="KW-1003">Cell membrane</keyword>
<keyword evidence="5 8" id="KW-1133">Transmembrane helix</keyword>
<evidence type="ECO:0000256" key="1">
    <source>
        <dbReference type="ARBA" id="ARBA00004651"/>
    </source>
</evidence>
<dbReference type="PANTHER" id="PTHR34390">
    <property type="entry name" value="UPF0442 PROTEIN YJJB-RELATED"/>
    <property type="match status" value="1"/>
</dbReference>
<keyword evidence="6 8" id="KW-0472">Membrane</keyword>
<protein>
    <submittedName>
        <fullName evidence="10">Threonine/serine exporter family protein</fullName>
    </submittedName>
</protein>
<keyword evidence="3" id="KW-0997">Cell inner membrane</keyword>
<reference evidence="10" key="2">
    <citation type="journal article" date="2021" name="PeerJ">
        <title>Extensive microbial diversity within the chicken gut microbiome revealed by metagenomics and culture.</title>
        <authorList>
            <person name="Gilroy R."/>
            <person name="Ravi A."/>
            <person name="Getino M."/>
            <person name="Pursley I."/>
            <person name="Horton D.L."/>
            <person name="Alikhan N.F."/>
            <person name="Baker D."/>
            <person name="Gharbi K."/>
            <person name="Hall N."/>
            <person name="Watson M."/>
            <person name="Adriaenssens E.M."/>
            <person name="Foster-Nyarko E."/>
            <person name="Jarju S."/>
            <person name="Secka A."/>
            <person name="Antonio M."/>
            <person name="Oren A."/>
            <person name="Chaudhuri R.R."/>
            <person name="La Ragione R."/>
            <person name="Hildebrand F."/>
            <person name="Pallen M.J."/>
        </authorList>
    </citation>
    <scope>NUCLEOTIDE SEQUENCE</scope>
    <source>
        <strain evidence="10">ChiBcec16-1751</strain>
    </source>
</reference>
<comment type="caution">
    <text evidence="10">The sequence shown here is derived from an EMBL/GenBank/DDBJ whole genome shotgun (WGS) entry which is preliminary data.</text>
</comment>
<dbReference type="Proteomes" id="UP000886741">
    <property type="component" value="Unassembled WGS sequence"/>
</dbReference>
<dbReference type="AlphaFoldDB" id="A0A9D1FB48"/>
<evidence type="ECO:0000313" key="10">
    <source>
        <dbReference type="EMBL" id="HIS65852.1"/>
    </source>
</evidence>
<reference evidence="10" key="1">
    <citation type="submission" date="2020-10" db="EMBL/GenBank/DDBJ databases">
        <authorList>
            <person name="Gilroy R."/>
        </authorList>
    </citation>
    <scope>NUCLEOTIDE SEQUENCE</scope>
    <source>
        <strain evidence="10">ChiBcec16-1751</strain>
    </source>
</reference>
<evidence type="ECO:0000256" key="6">
    <source>
        <dbReference type="ARBA" id="ARBA00023136"/>
    </source>
</evidence>
<accession>A0A9D1FB48</accession>
<feature type="transmembrane region" description="Helical" evidence="8">
    <location>
        <begin position="54"/>
        <end position="74"/>
    </location>
</feature>
<comment type="subcellular location">
    <subcellularLocation>
        <location evidence="1">Cell membrane</location>
        <topology evidence="1">Multi-pass membrane protein</topology>
    </subcellularLocation>
</comment>
<evidence type="ECO:0000256" key="3">
    <source>
        <dbReference type="ARBA" id="ARBA00022519"/>
    </source>
</evidence>
<dbReference type="GO" id="GO:0015744">
    <property type="term" value="P:succinate transport"/>
    <property type="evidence" value="ECO:0007669"/>
    <property type="project" value="TreeGrafter"/>
</dbReference>
<dbReference type="InterPro" id="IPR050539">
    <property type="entry name" value="ThrE_Dicarb/AminoAcid_Exp"/>
</dbReference>
<feature type="transmembrane region" description="Helical" evidence="8">
    <location>
        <begin position="81"/>
        <end position="103"/>
    </location>
</feature>
<dbReference type="InterPro" id="IPR024528">
    <property type="entry name" value="ThrE_2"/>
</dbReference>
<evidence type="ECO:0000313" key="11">
    <source>
        <dbReference type="Proteomes" id="UP000886741"/>
    </source>
</evidence>
<evidence type="ECO:0000259" key="9">
    <source>
        <dbReference type="Pfam" id="PF12821"/>
    </source>
</evidence>
<name>A0A9D1FB48_9FIRM</name>
<dbReference type="PANTHER" id="PTHR34390:SF1">
    <property type="entry name" value="SUCCINATE TRANSPORTER SUBUNIT YJJB-RELATED"/>
    <property type="match status" value="1"/>
</dbReference>
<gene>
    <name evidence="10" type="ORF">IAA83_10905</name>
</gene>
<comment type="similarity">
    <text evidence="7">Belongs to the ThrE exporter (TC 2.A.79) family.</text>
</comment>
<dbReference type="EMBL" id="DVJJ01000169">
    <property type="protein sequence ID" value="HIS65852.1"/>
    <property type="molecule type" value="Genomic_DNA"/>
</dbReference>
<proteinExistence type="inferred from homology"/>
<organism evidence="10 11">
    <name type="scientific">Candidatus Avoscillospira avistercoris</name>
    <dbReference type="NCBI Taxonomy" id="2840707"/>
    <lineage>
        <taxon>Bacteria</taxon>
        <taxon>Bacillati</taxon>
        <taxon>Bacillota</taxon>
        <taxon>Clostridia</taxon>
        <taxon>Eubacteriales</taxon>
        <taxon>Oscillospiraceae</taxon>
        <taxon>Oscillospiraceae incertae sedis</taxon>
        <taxon>Candidatus Avoscillospira</taxon>
    </lineage>
</organism>
<keyword evidence="4 8" id="KW-0812">Transmembrane</keyword>
<dbReference type="Pfam" id="PF12821">
    <property type="entry name" value="ThrE_2"/>
    <property type="match status" value="1"/>
</dbReference>
<sequence length="153" mass="16406">MTGTELFWQLASAFLGSFGFAILFHVRGLKLFVAGLGGMATWGFYLLMHAHMESLLVANLFAALFGGLFAEIMARLLRAPATVFAAPAVITMVPGGSLYYTLYNAIAGNAEAASEYGQTTWDVAVGIAIGLAAVTSVFHLLTVLRRKYQPKPQ</sequence>
<feature type="transmembrane region" description="Helical" evidence="8">
    <location>
        <begin position="123"/>
        <end position="144"/>
    </location>
</feature>
<evidence type="ECO:0000256" key="7">
    <source>
        <dbReference type="ARBA" id="ARBA00034125"/>
    </source>
</evidence>
<feature type="transmembrane region" description="Helical" evidence="8">
    <location>
        <begin position="31"/>
        <end position="48"/>
    </location>
</feature>
<evidence type="ECO:0000256" key="5">
    <source>
        <dbReference type="ARBA" id="ARBA00022989"/>
    </source>
</evidence>